<feature type="chain" id="PRO_5047353100" evidence="1">
    <location>
        <begin position="24"/>
        <end position="207"/>
    </location>
</feature>
<dbReference type="Proteomes" id="UP000738431">
    <property type="component" value="Chromosome"/>
</dbReference>
<accession>A0ABZ1C2Y5</accession>
<keyword evidence="1" id="KW-0732">Signal</keyword>
<organism evidence="3 4">
    <name type="scientific">Actomonas aquatica</name>
    <dbReference type="NCBI Taxonomy" id="2866162"/>
    <lineage>
        <taxon>Bacteria</taxon>
        <taxon>Pseudomonadati</taxon>
        <taxon>Verrucomicrobiota</taxon>
        <taxon>Opitutia</taxon>
        <taxon>Opitutales</taxon>
        <taxon>Opitutaceae</taxon>
        <taxon>Actomonas</taxon>
    </lineage>
</organism>
<feature type="domain" description="DUF4240" evidence="2">
    <location>
        <begin position="47"/>
        <end position="167"/>
    </location>
</feature>
<evidence type="ECO:0000313" key="4">
    <source>
        <dbReference type="Proteomes" id="UP000738431"/>
    </source>
</evidence>
<sequence>MKLSALFRLVVLTGLGLVTSSCSQPIMNPEAATPEEIERGYAAVSLDRFWSVIDQARADAPSIDALPNALRRHVRDWNADELRGFEFHFGDQLQEAYRWDIWGVAYLVNGGASDDGFYYFRAWMVAQGRAAFTAALNDPQTIADYATDDQENELEELLYVVSDLYTQKTGRPPPYKPIDPTAFLPVGERWEEADLPRLFPKVAARFR</sequence>
<keyword evidence="4" id="KW-1185">Reference proteome</keyword>
<name>A0ABZ1C2Y5_9BACT</name>
<reference evidence="3 4" key="1">
    <citation type="submission" date="2023-12" db="EMBL/GenBank/DDBJ databases">
        <title>Description of an unclassified Opitutus bacterium of Verrucomicrobiota.</title>
        <authorList>
            <person name="Zhang D.-F."/>
        </authorList>
    </citation>
    <scope>NUCLEOTIDE SEQUENCE [LARGE SCALE GENOMIC DNA]</scope>
    <source>
        <strain evidence="3 4">WL0086</strain>
    </source>
</reference>
<protein>
    <submittedName>
        <fullName evidence="3">DUF4240 domain-containing protein</fullName>
    </submittedName>
</protein>
<gene>
    <name evidence="3" type="ORF">K1X11_014735</name>
</gene>
<evidence type="ECO:0000256" key="1">
    <source>
        <dbReference type="SAM" id="SignalP"/>
    </source>
</evidence>
<dbReference type="PROSITE" id="PS51257">
    <property type="entry name" value="PROKAR_LIPOPROTEIN"/>
    <property type="match status" value="1"/>
</dbReference>
<dbReference type="InterPro" id="IPR025334">
    <property type="entry name" value="DUF4240"/>
</dbReference>
<evidence type="ECO:0000259" key="2">
    <source>
        <dbReference type="Pfam" id="PF14024"/>
    </source>
</evidence>
<feature type="signal peptide" evidence="1">
    <location>
        <begin position="1"/>
        <end position="23"/>
    </location>
</feature>
<proteinExistence type="predicted"/>
<dbReference type="RefSeq" id="WP_221031579.1">
    <property type="nucleotide sequence ID" value="NZ_CP139781.1"/>
</dbReference>
<dbReference type="Pfam" id="PF14024">
    <property type="entry name" value="DUF4240"/>
    <property type="match status" value="1"/>
</dbReference>
<evidence type="ECO:0000313" key="3">
    <source>
        <dbReference type="EMBL" id="WRQ86068.1"/>
    </source>
</evidence>
<dbReference type="EMBL" id="CP139781">
    <property type="protein sequence ID" value="WRQ86068.1"/>
    <property type="molecule type" value="Genomic_DNA"/>
</dbReference>